<evidence type="ECO:0008006" key="3">
    <source>
        <dbReference type="Google" id="ProtNLM"/>
    </source>
</evidence>
<dbReference type="PANTHER" id="PTHR21610:SF9">
    <property type="entry name" value="VON WILLEBRAND FACTOR A DOMAIN-CONTAINING PROTEIN 8"/>
    <property type="match status" value="1"/>
</dbReference>
<dbReference type="EMBL" id="CAJNNV010026359">
    <property type="protein sequence ID" value="CAE8617988.1"/>
    <property type="molecule type" value="Genomic_DNA"/>
</dbReference>
<evidence type="ECO:0000313" key="2">
    <source>
        <dbReference type="Proteomes" id="UP000654075"/>
    </source>
</evidence>
<organism evidence="1 2">
    <name type="scientific">Polarella glacialis</name>
    <name type="common">Dinoflagellate</name>
    <dbReference type="NCBI Taxonomy" id="89957"/>
    <lineage>
        <taxon>Eukaryota</taxon>
        <taxon>Sar</taxon>
        <taxon>Alveolata</taxon>
        <taxon>Dinophyceae</taxon>
        <taxon>Suessiales</taxon>
        <taxon>Suessiaceae</taxon>
        <taxon>Polarella</taxon>
    </lineage>
</organism>
<sequence>AALAAKVRAKGTEAAEKQAVKRSLKDLSTVEYDVALRAVERQIRELRIVLEAQEAKDREREWVGHQATGELDDARLVDGVTGEKLIYRRRMEPDVPVGHQQRKPKRLSFVMDVSASMYRFNGEDGRLDRMVQAMAMIMESLEGFDHKYSWSIVGHSGNGPELPFVEYGQPPRGRQQRAQVIGQMVSAAGIAASGDTTVEAIETAVKRVASQEADDYLVFVVSDANLGGYGITPEILRKALTADPKVTACAIFVAEKDAADMYGRRDAAQHSKGGFRPGRCEWLSSPNCKARVCFAAATVG</sequence>
<name>A0A813FU84_POLGL</name>
<accession>A0A813FU84</accession>
<dbReference type="PANTHER" id="PTHR21610">
    <property type="entry name" value="VON WILLEBRAND FACTOR A DOMAIN-CONTAINING PROTEIN 8"/>
    <property type="match status" value="1"/>
</dbReference>
<protein>
    <recommendedName>
        <fullName evidence="3">VWFA domain-containing protein</fullName>
    </recommendedName>
</protein>
<dbReference type="Proteomes" id="UP000654075">
    <property type="component" value="Unassembled WGS sequence"/>
</dbReference>
<dbReference type="GO" id="GO:0005737">
    <property type="term" value="C:cytoplasm"/>
    <property type="evidence" value="ECO:0007669"/>
    <property type="project" value="TreeGrafter"/>
</dbReference>
<dbReference type="SUPFAM" id="SSF53300">
    <property type="entry name" value="vWA-like"/>
    <property type="match status" value="1"/>
</dbReference>
<dbReference type="OrthoDB" id="5186at2759"/>
<comment type="caution">
    <text evidence="1">The sequence shown here is derived from an EMBL/GenBank/DDBJ whole genome shotgun (WGS) entry which is preliminary data.</text>
</comment>
<dbReference type="AlphaFoldDB" id="A0A813FU84"/>
<reference evidence="1" key="1">
    <citation type="submission" date="2021-02" db="EMBL/GenBank/DDBJ databases">
        <authorList>
            <person name="Dougan E. K."/>
            <person name="Rhodes N."/>
            <person name="Thang M."/>
            <person name="Chan C."/>
        </authorList>
    </citation>
    <scope>NUCLEOTIDE SEQUENCE</scope>
</reference>
<evidence type="ECO:0000313" key="1">
    <source>
        <dbReference type="EMBL" id="CAE8617988.1"/>
    </source>
</evidence>
<feature type="non-terminal residue" evidence="1">
    <location>
        <position position="1"/>
    </location>
</feature>
<dbReference type="OMA" id="SEAYLIM"/>
<dbReference type="Gene3D" id="3.40.50.410">
    <property type="entry name" value="von Willebrand factor, type A domain"/>
    <property type="match status" value="1"/>
</dbReference>
<dbReference type="InterPro" id="IPR039891">
    <property type="entry name" value="VWA8"/>
</dbReference>
<gene>
    <name evidence="1" type="ORF">PGLA1383_LOCUS35643</name>
</gene>
<dbReference type="InterPro" id="IPR036465">
    <property type="entry name" value="vWFA_dom_sf"/>
</dbReference>
<proteinExistence type="predicted"/>
<keyword evidence="2" id="KW-1185">Reference proteome</keyword>